<sequence>MLHRFARPLGGDGFVLVADQHVTAALDKNIGGFPPRPGAQFDVFIHQCIDKVDPRLVIPATVTFRGVGG</sequence>
<organism evidence="1 2">
    <name type="scientific">Mycobacterium tuberculosis</name>
    <dbReference type="NCBI Taxonomy" id="1773"/>
    <lineage>
        <taxon>Bacteria</taxon>
        <taxon>Bacillati</taxon>
        <taxon>Actinomycetota</taxon>
        <taxon>Actinomycetes</taxon>
        <taxon>Mycobacteriales</taxon>
        <taxon>Mycobacteriaceae</taxon>
        <taxon>Mycobacterium</taxon>
        <taxon>Mycobacterium tuberculosis complex</taxon>
    </lineage>
</organism>
<protein>
    <submittedName>
        <fullName evidence="1">Uncharacterized protein</fullName>
    </submittedName>
</protein>
<dbReference type="AlphaFoldDB" id="A0A0U0QSJ4"/>
<dbReference type="Proteomes" id="UP000038802">
    <property type="component" value="Unassembled WGS sequence"/>
</dbReference>
<accession>A0A0U0QSJ4</accession>
<reference evidence="2" key="1">
    <citation type="submission" date="2015-03" db="EMBL/GenBank/DDBJ databases">
        <authorList>
            <consortium name="Pathogen Informatics"/>
        </authorList>
    </citation>
    <scope>NUCLEOTIDE SEQUENCE [LARGE SCALE GENOMIC DNA]</scope>
    <source>
        <strain evidence="2">K00500041</strain>
    </source>
</reference>
<proteinExistence type="predicted"/>
<evidence type="ECO:0000313" key="1">
    <source>
        <dbReference type="EMBL" id="COV49320.1"/>
    </source>
</evidence>
<dbReference type="EMBL" id="CSAE01000128">
    <property type="protein sequence ID" value="COV49320.1"/>
    <property type="molecule type" value="Genomic_DNA"/>
</dbReference>
<name>A0A0U0QSJ4_MYCTX</name>
<evidence type="ECO:0000313" key="2">
    <source>
        <dbReference type="Proteomes" id="UP000038802"/>
    </source>
</evidence>
<gene>
    <name evidence="1" type="ORF">ERS007703_01506</name>
</gene>